<dbReference type="HOGENOM" id="CLU_1623522_0_0_2"/>
<dbReference type="KEGG" id="ttn:TTX_1700"/>
<proteinExistence type="predicted"/>
<protein>
    <submittedName>
        <fullName evidence="1">Uncharacterized protein</fullName>
    </submittedName>
</protein>
<dbReference type="PaxDb" id="768679-TTX_1700"/>
<dbReference type="RefSeq" id="WP_014127575.1">
    <property type="nucleotide sequence ID" value="NC_016070.1"/>
</dbReference>
<organism evidence="1 2">
    <name type="scientific">Thermoproteus tenax (strain ATCC 35583 / DSM 2078 / JCM 9277 / NBRC 100435 / Kra 1)</name>
    <dbReference type="NCBI Taxonomy" id="768679"/>
    <lineage>
        <taxon>Archaea</taxon>
        <taxon>Thermoproteota</taxon>
        <taxon>Thermoprotei</taxon>
        <taxon>Thermoproteales</taxon>
        <taxon>Thermoproteaceae</taxon>
        <taxon>Thermoproteus</taxon>
    </lineage>
</organism>
<evidence type="ECO:0000313" key="2">
    <source>
        <dbReference type="Proteomes" id="UP000002654"/>
    </source>
</evidence>
<dbReference type="OrthoDB" id="27106at2157"/>
<dbReference type="eggNOG" id="arCOG05437">
    <property type="taxonomic scope" value="Archaea"/>
</dbReference>
<dbReference type="Proteomes" id="UP000002654">
    <property type="component" value="Chromosome"/>
</dbReference>
<gene>
    <name evidence="1" type="ordered locus">TTX_1700</name>
</gene>
<accession>G4RL76</accession>
<dbReference type="STRING" id="768679.TTX_1700"/>
<dbReference type="PATRIC" id="fig|768679.9.peg.1720"/>
<sequence>MEKVEIERLVERIKAGENLEVQGYEGDYALVDKVKGIVKGEISSDELSDLRKRKPRGGPTKEQLEIAGNIARVLAQNKTPFKVIFGPKEVTIRVGKGFIRLTTDVRIAGFSSPHEHPLPLIMGLLGQYGDVKFLKPLK</sequence>
<keyword evidence="2" id="KW-1185">Reference proteome</keyword>
<dbReference type="GeneID" id="11262579"/>
<dbReference type="AlphaFoldDB" id="G4RL76"/>
<evidence type="ECO:0000313" key="1">
    <source>
        <dbReference type="EMBL" id="CCC82321.1"/>
    </source>
</evidence>
<name>G4RL76_THETK</name>
<reference evidence="1 2" key="1">
    <citation type="journal article" date="2011" name="PLoS ONE">
        <title>The complete genome sequence of Thermoproteus tenax: a physiologically versatile member of the Crenarchaeota.</title>
        <authorList>
            <person name="Siebers B."/>
            <person name="Zaparty M."/>
            <person name="Raddatz G."/>
            <person name="Tjaden B."/>
            <person name="Albers S.V."/>
            <person name="Bell S.D."/>
            <person name="Blombach F."/>
            <person name="Kletzin A."/>
            <person name="Kyrpides N."/>
            <person name="Lanz C."/>
            <person name="Plagens A."/>
            <person name="Rampp M."/>
            <person name="Rosinus A."/>
            <person name="von Jan M."/>
            <person name="Makarova K.S."/>
            <person name="Klenk H.P."/>
            <person name="Schuster S.C."/>
            <person name="Hensel R."/>
        </authorList>
    </citation>
    <scope>NUCLEOTIDE SEQUENCE [LARGE SCALE GENOMIC DNA]</scope>
    <source>
        <strain evidence="2">ATCC 35583 / DSM 2078 / JCM 9277 / NBRC 100435 / Kra 1</strain>
    </source>
</reference>
<dbReference type="EMBL" id="FN869859">
    <property type="protein sequence ID" value="CCC82321.1"/>
    <property type="molecule type" value="Genomic_DNA"/>
</dbReference>